<dbReference type="Proteomes" id="UP000636709">
    <property type="component" value="Unassembled WGS sequence"/>
</dbReference>
<name>A0A835KK39_9POAL</name>
<dbReference type="EMBL" id="JACEFO010001069">
    <property type="protein sequence ID" value="KAF8748567.1"/>
    <property type="molecule type" value="Genomic_DNA"/>
</dbReference>
<reference evidence="2" key="1">
    <citation type="submission" date="2020-07" db="EMBL/GenBank/DDBJ databases">
        <title>Genome sequence and genetic diversity analysis of an under-domesticated orphan crop, white fonio (Digitaria exilis).</title>
        <authorList>
            <person name="Bennetzen J.L."/>
            <person name="Chen S."/>
            <person name="Ma X."/>
            <person name="Wang X."/>
            <person name="Yssel A.E.J."/>
            <person name="Chaluvadi S.R."/>
            <person name="Johnson M."/>
            <person name="Gangashetty P."/>
            <person name="Hamidou F."/>
            <person name="Sanogo M.D."/>
            <person name="Zwaenepoel A."/>
            <person name="Wallace J."/>
            <person name="Van De Peer Y."/>
            <person name="Van Deynze A."/>
        </authorList>
    </citation>
    <scope>NUCLEOTIDE SEQUENCE</scope>
    <source>
        <tissue evidence="2">Leaves</tissue>
    </source>
</reference>
<proteinExistence type="predicted"/>
<evidence type="ECO:0000256" key="1">
    <source>
        <dbReference type="SAM" id="MobiDB-lite"/>
    </source>
</evidence>
<sequence>MAGAVGDWAGGVREDLPAGAGAGSRYGSRTAPSW</sequence>
<gene>
    <name evidence="2" type="ORF">HU200_012893</name>
</gene>
<dbReference type="AlphaFoldDB" id="A0A835KK39"/>
<evidence type="ECO:0000313" key="3">
    <source>
        <dbReference type="Proteomes" id="UP000636709"/>
    </source>
</evidence>
<accession>A0A835KK39</accession>
<feature type="region of interest" description="Disordered" evidence="1">
    <location>
        <begin position="1"/>
        <end position="34"/>
    </location>
</feature>
<protein>
    <submittedName>
        <fullName evidence="2">Uncharacterized protein</fullName>
    </submittedName>
</protein>
<keyword evidence="3" id="KW-1185">Reference proteome</keyword>
<organism evidence="2 3">
    <name type="scientific">Digitaria exilis</name>
    <dbReference type="NCBI Taxonomy" id="1010633"/>
    <lineage>
        <taxon>Eukaryota</taxon>
        <taxon>Viridiplantae</taxon>
        <taxon>Streptophyta</taxon>
        <taxon>Embryophyta</taxon>
        <taxon>Tracheophyta</taxon>
        <taxon>Spermatophyta</taxon>
        <taxon>Magnoliopsida</taxon>
        <taxon>Liliopsida</taxon>
        <taxon>Poales</taxon>
        <taxon>Poaceae</taxon>
        <taxon>PACMAD clade</taxon>
        <taxon>Panicoideae</taxon>
        <taxon>Panicodae</taxon>
        <taxon>Paniceae</taxon>
        <taxon>Anthephorinae</taxon>
        <taxon>Digitaria</taxon>
    </lineage>
</organism>
<evidence type="ECO:0000313" key="2">
    <source>
        <dbReference type="EMBL" id="KAF8748567.1"/>
    </source>
</evidence>
<comment type="caution">
    <text evidence="2">The sequence shown here is derived from an EMBL/GenBank/DDBJ whole genome shotgun (WGS) entry which is preliminary data.</text>
</comment>